<dbReference type="GO" id="GO:0006955">
    <property type="term" value="P:immune response"/>
    <property type="evidence" value="ECO:0007669"/>
    <property type="project" value="InterPro"/>
</dbReference>
<dbReference type="Ensembl" id="ENSPMGT00000022820.1">
    <property type="protein sequence ID" value="ENSPMGP00000021421.1"/>
    <property type="gene ID" value="ENSPMGG00000017337.1"/>
</dbReference>
<evidence type="ECO:0000256" key="12">
    <source>
        <dbReference type="RuleBase" id="RU003753"/>
    </source>
</evidence>
<dbReference type="PRINTS" id="PR00264">
    <property type="entry name" value="INTERLEUKIN1"/>
</dbReference>
<dbReference type="Pfam" id="PF00340">
    <property type="entry name" value="IL1"/>
    <property type="match status" value="1"/>
</dbReference>
<evidence type="ECO:0000256" key="10">
    <source>
        <dbReference type="ARBA" id="ARBA00023228"/>
    </source>
</evidence>
<dbReference type="GO" id="GO:0048246">
    <property type="term" value="P:macrophage chemotaxis"/>
    <property type="evidence" value="ECO:0007669"/>
    <property type="project" value="TreeGrafter"/>
</dbReference>
<reference evidence="13" key="2">
    <citation type="submission" date="2025-09" db="UniProtKB">
        <authorList>
            <consortium name="Ensembl"/>
        </authorList>
    </citation>
    <scope>IDENTIFICATION</scope>
</reference>
<dbReference type="GO" id="GO:0019221">
    <property type="term" value="P:cytokine-mediated signaling pathway"/>
    <property type="evidence" value="ECO:0007669"/>
    <property type="project" value="TreeGrafter"/>
</dbReference>
<keyword evidence="5" id="KW-0963">Cytoplasm</keyword>
<dbReference type="AlphaFoldDB" id="A0A3B4AYN4"/>
<dbReference type="GO" id="GO:0005829">
    <property type="term" value="C:cytosol"/>
    <property type="evidence" value="ECO:0007669"/>
    <property type="project" value="UniProtKB-SubCell"/>
</dbReference>
<keyword evidence="14" id="KW-1185">Reference proteome</keyword>
<evidence type="ECO:0000256" key="7">
    <source>
        <dbReference type="ARBA" id="ARBA00022525"/>
    </source>
</evidence>
<dbReference type="PRINTS" id="PR01357">
    <property type="entry name" value="INTRLEUKN1AB"/>
</dbReference>
<dbReference type="GO" id="GO:0051781">
    <property type="term" value="P:positive regulation of cell division"/>
    <property type="evidence" value="ECO:0007669"/>
    <property type="project" value="UniProtKB-KW"/>
</dbReference>
<organism evidence="13 14">
    <name type="scientific">Periophthalmus magnuspinnatus</name>
    <dbReference type="NCBI Taxonomy" id="409849"/>
    <lineage>
        <taxon>Eukaryota</taxon>
        <taxon>Metazoa</taxon>
        <taxon>Chordata</taxon>
        <taxon>Craniata</taxon>
        <taxon>Vertebrata</taxon>
        <taxon>Euteleostomi</taxon>
        <taxon>Actinopterygii</taxon>
        <taxon>Neopterygii</taxon>
        <taxon>Teleostei</taxon>
        <taxon>Neoteleostei</taxon>
        <taxon>Acanthomorphata</taxon>
        <taxon>Gobiaria</taxon>
        <taxon>Gobiiformes</taxon>
        <taxon>Gobioidei</taxon>
        <taxon>Gobiidae</taxon>
        <taxon>Oxudercinae</taxon>
        <taxon>Periophthalmus</taxon>
    </lineage>
</organism>
<dbReference type="GO" id="GO:0005764">
    <property type="term" value="C:lysosome"/>
    <property type="evidence" value="ECO:0007669"/>
    <property type="project" value="UniProtKB-SubCell"/>
</dbReference>
<dbReference type="GO" id="GO:0042119">
    <property type="term" value="P:neutrophil activation"/>
    <property type="evidence" value="ECO:0007669"/>
    <property type="project" value="TreeGrafter"/>
</dbReference>
<comment type="similarity">
    <text evidence="4 12">Belongs to the IL-1 family.</text>
</comment>
<dbReference type="PANTHER" id="PTHR10078">
    <property type="entry name" value="INTERLEUKIN-1 FAMILY MEMBER"/>
    <property type="match status" value="1"/>
</dbReference>
<keyword evidence="7 12" id="KW-0964">Secreted</keyword>
<dbReference type="GO" id="GO:0001660">
    <property type="term" value="P:fever generation"/>
    <property type="evidence" value="ECO:0007669"/>
    <property type="project" value="UniProtKB-KW"/>
</dbReference>
<evidence type="ECO:0000256" key="5">
    <source>
        <dbReference type="ARBA" id="ARBA00022490"/>
    </source>
</evidence>
<dbReference type="GO" id="GO:0071222">
    <property type="term" value="P:cellular response to lipopolysaccharide"/>
    <property type="evidence" value="ECO:0007669"/>
    <property type="project" value="TreeGrafter"/>
</dbReference>
<dbReference type="STRING" id="409849.ENSPMGP00000021421"/>
<keyword evidence="9" id="KW-0395">Inflammatory response</keyword>
<name>A0A3B4AYN4_9GOBI</name>
<evidence type="ECO:0000256" key="11">
    <source>
        <dbReference type="ARBA" id="ARBA00023246"/>
    </source>
</evidence>
<evidence type="ECO:0000256" key="6">
    <source>
        <dbReference type="ARBA" id="ARBA00022514"/>
    </source>
</evidence>
<dbReference type="Proteomes" id="UP000261520">
    <property type="component" value="Unplaced"/>
</dbReference>
<evidence type="ECO:0000256" key="8">
    <source>
        <dbReference type="ARBA" id="ARBA00022620"/>
    </source>
</evidence>
<keyword evidence="10" id="KW-0458">Lysosome</keyword>
<dbReference type="InterPro" id="IPR008996">
    <property type="entry name" value="IL1/FGF"/>
</dbReference>
<accession>A0A3B4AYN4</accession>
<dbReference type="GO" id="GO:1901222">
    <property type="term" value="P:regulation of non-canonical NF-kappaB signal transduction"/>
    <property type="evidence" value="ECO:0007669"/>
    <property type="project" value="TreeGrafter"/>
</dbReference>
<dbReference type="GO" id="GO:0005125">
    <property type="term" value="F:cytokine activity"/>
    <property type="evidence" value="ECO:0007669"/>
    <property type="project" value="UniProtKB-UniRule"/>
</dbReference>
<sequence>MSNFDLSDGLDINFPLDINVVITCERKTMRHAANLIVILNNMKKPLIKFGQGLSDQQQCDTVLNGLIEETTVEMLESKRKERKIQRVNSVLLCTLCDEAKKDVIHGSEQPKLHAITLKAGNHEKKVIFQMTRYTDCSTAKQLVILSIANTNQYLTCSMQDGNAVLNLEECSESDLQFNSEHNMDRFLFYKTITSMSLTKFESVSCNGWFISTSSEDQNHPVEMCQLDNAERYYCFNVSRSKK</sequence>
<dbReference type="GO" id="GO:0005615">
    <property type="term" value="C:extracellular space"/>
    <property type="evidence" value="ECO:0007669"/>
    <property type="project" value="UniProtKB-KW"/>
</dbReference>
<reference evidence="13" key="1">
    <citation type="submission" date="2025-08" db="UniProtKB">
        <authorList>
            <consortium name="Ensembl"/>
        </authorList>
    </citation>
    <scope>IDENTIFICATION</scope>
</reference>
<keyword evidence="11" id="KW-0497">Mitogen</keyword>
<dbReference type="SMART" id="SM00125">
    <property type="entry name" value="IL1"/>
    <property type="match status" value="1"/>
</dbReference>
<dbReference type="PANTHER" id="PTHR10078:SF30">
    <property type="entry name" value="INTERLEUKIN-1 BETA"/>
    <property type="match status" value="1"/>
</dbReference>
<dbReference type="SUPFAM" id="SSF50353">
    <property type="entry name" value="Cytokine"/>
    <property type="match status" value="1"/>
</dbReference>
<dbReference type="GO" id="GO:0010628">
    <property type="term" value="P:positive regulation of gene expression"/>
    <property type="evidence" value="ECO:0007669"/>
    <property type="project" value="TreeGrafter"/>
</dbReference>
<evidence type="ECO:0000256" key="4">
    <source>
        <dbReference type="ARBA" id="ARBA00010448"/>
    </source>
</evidence>
<protein>
    <recommendedName>
        <fullName evidence="12">Interleukin-1</fullName>
    </recommendedName>
</protein>
<dbReference type="InterPro" id="IPR000975">
    <property type="entry name" value="IL-1_fam"/>
</dbReference>
<evidence type="ECO:0000313" key="13">
    <source>
        <dbReference type="Ensembl" id="ENSPMGP00000021421.1"/>
    </source>
</evidence>
<evidence type="ECO:0000256" key="9">
    <source>
        <dbReference type="ARBA" id="ARBA00023198"/>
    </source>
</evidence>
<dbReference type="GO" id="GO:0005149">
    <property type="term" value="F:interleukin-1 receptor binding"/>
    <property type="evidence" value="ECO:0007669"/>
    <property type="project" value="UniProtKB-UniRule"/>
</dbReference>
<proteinExistence type="inferred from homology"/>
<evidence type="ECO:0000256" key="1">
    <source>
        <dbReference type="ARBA" id="ARBA00004371"/>
    </source>
</evidence>
<evidence type="ECO:0000313" key="14">
    <source>
        <dbReference type="Proteomes" id="UP000261520"/>
    </source>
</evidence>
<keyword evidence="8" id="KW-0666">Pyrogen</keyword>
<comment type="subcellular location">
    <subcellularLocation>
        <location evidence="2">Cytoplasm</location>
        <location evidence="2">Cytosol</location>
    </subcellularLocation>
    <subcellularLocation>
        <location evidence="1">Lysosome</location>
    </subcellularLocation>
    <subcellularLocation>
        <location evidence="3">Secreted</location>
        <location evidence="3">Extracellular exosome</location>
    </subcellularLocation>
</comment>
<dbReference type="Gene3D" id="2.80.10.50">
    <property type="match status" value="1"/>
</dbReference>
<keyword evidence="6" id="KW-0202">Cytokine</keyword>
<evidence type="ECO:0000256" key="2">
    <source>
        <dbReference type="ARBA" id="ARBA00004514"/>
    </source>
</evidence>
<evidence type="ECO:0000256" key="3">
    <source>
        <dbReference type="ARBA" id="ARBA00004550"/>
    </source>
</evidence>